<dbReference type="GO" id="GO:0005524">
    <property type="term" value="F:ATP binding"/>
    <property type="evidence" value="ECO:0007669"/>
    <property type="project" value="UniProtKB-KW"/>
</dbReference>
<dbReference type="InterPro" id="IPR027417">
    <property type="entry name" value="P-loop_NTPase"/>
</dbReference>
<sequence>MEDMLLKVEGLCKKYSKFSLEKISFGIPKGYIMGFVGQNGAGKSTTIKCIIDLIPYESGNIQVAGLDSKRNSVEVKQHIGYVSEEQYFYEEMTAEWTGGFIGGFYSNWDKAYFDKLLCDFNIDRKKKIRELSKGMKTKLSLALAFAHRPQLLILDEPTSGLDPVARSELLEILSDMLQNGDCSILFSSHITSDIEKIADYVTIINKGKIILSEQKDDILNNWKVIKAENGLYSEEVCKGLIGIKKGELGFSGITDKVEHFSEQFRRINPKGKFKTEKVNLDELLVRLVKEGEYGA</sequence>
<gene>
    <name evidence="5" type="ORF">DFR58_10362</name>
</gene>
<keyword evidence="2" id="KW-0547">Nucleotide-binding</keyword>
<reference evidence="5 6" key="1">
    <citation type="submission" date="2018-07" db="EMBL/GenBank/DDBJ databases">
        <title>Genomic Encyclopedia of Type Strains, Phase IV (KMG-IV): sequencing the most valuable type-strain genomes for metagenomic binning, comparative biology and taxonomic classification.</title>
        <authorList>
            <person name="Goeker M."/>
        </authorList>
    </citation>
    <scope>NUCLEOTIDE SEQUENCE [LARGE SCALE GENOMIC DNA]</scope>
    <source>
        <strain evidence="5 6">DSM 27016</strain>
    </source>
</reference>
<keyword evidence="6" id="KW-1185">Reference proteome</keyword>
<dbReference type="Gene3D" id="3.40.50.300">
    <property type="entry name" value="P-loop containing nucleotide triphosphate hydrolases"/>
    <property type="match status" value="1"/>
</dbReference>
<organism evidence="5 6">
    <name type="scientific">Anaerobacterium chartisolvens</name>
    <dbReference type="NCBI Taxonomy" id="1297424"/>
    <lineage>
        <taxon>Bacteria</taxon>
        <taxon>Bacillati</taxon>
        <taxon>Bacillota</taxon>
        <taxon>Clostridia</taxon>
        <taxon>Eubacteriales</taxon>
        <taxon>Oscillospiraceae</taxon>
        <taxon>Anaerobacterium</taxon>
    </lineage>
</organism>
<comment type="caution">
    <text evidence="5">The sequence shown here is derived from an EMBL/GenBank/DDBJ whole genome shotgun (WGS) entry which is preliminary data.</text>
</comment>
<accession>A0A369BFR2</accession>
<dbReference type="Pfam" id="PF00005">
    <property type="entry name" value="ABC_tran"/>
    <property type="match status" value="1"/>
</dbReference>
<keyword evidence="1" id="KW-0813">Transport</keyword>
<name>A0A369BFR2_9FIRM</name>
<dbReference type="OrthoDB" id="9804819at2"/>
<dbReference type="InterPro" id="IPR003593">
    <property type="entry name" value="AAA+_ATPase"/>
</dbReference>
<evidence type="ECO:0000259" key="4">
    <source>
        <dbReference type="PROSITE" id="PS50893"/>
    </source>
</evidence>
<dbReference type="PROSITE" id="PS00211">
    <property type="entry name" value="ABC_TRANSPORTER_1"/>
    <property type="match status" value="1"/>
</dbReference>
<protein>
    <submittedName>
        <fullName evidence="5">ABC-2 type transport system ATP-binding protein</fullName>
    </submittedName>
</protein>
<keyword evidence="3 5" id="KW-0067">ATP-binding</keyword>
<evidence type="ECO:0000313" key="5">
    <source>
        <dbReference type="EMBL" id="RCX19317.1"/>
    </source>
</evidence>
<dbReference type="InterPro" id="IPR017871">
    <property type="entry name" value="ABC_transporter-like_CS"/>
</dbReference>
<evidence type="ECO:0000313" key="6">
    <source>
        <dbReference type="Proteomes" id="UP000253034"/>
    </source>
</evidence>
<evidence type="ECO:0000256" key="3">
    <source>
        <dbReference type="ARBA" id="ARBA00022840"/>
    </source>
</evidence>
<dbReference type="GO" id="GO:0016887">
    <property type="term" value="F:ATP hydrolysis activity"/>
    <property type="evidence" value="ECO:0007669"/>
    <property type="project" value="InterPro"/>
</dbReference>
<dbReference type="Proteomes" id="UP000253034">
    <property type="component" value="Unassembled WGS sequence"/>
</dbReference>
<evidence type="ECO:0000256" key="2">
    <source>
        <dbReference type="ARBA" id="ARBA00022741"/>
    </source>
</evidence>
<feature type="domain" description="ABC transporter" evidence="4">
    <location>
        <begin position="6"/>
        <end position="231"/>
    </location>
</feature>
<dbReference type="InterPro" id="IPR051782">
    <property type="entry name" value="ABC_Transporter_VariousFunc"/>
</dbReference>
<dbReference type="CDD" id="cd03230">
    <property type="entry name" value="ABC_DR_subfamily_A"/>
    <property type="match status" value="1"/>
</dbReference>
<dbReference type="EMBL" id="QPJT01000003">
    <property type="protein sequence ID" value="RCX19317.1"/>
    <property type="molecule type" value="Genomic_DNA"/>
</dbReference>
<dbReference type="PANTHER" id="PTHR42939">
    <property type="entry name" value="ABC TRANSPORTER ATP-BINDING PROTEIN ALBC-RELATED"/>
    <property type="match status" value="1"/>
</dbReference>
<dbReference type="PROSITE" id="PS50893">
    <property type="entry name" value="ABC_TRANSPORTER_2"/>
    <property type="match status" value="1"/>
</dbReference>
<dbReference type="AlphaFoldDB" id="A0A369BFR2"/>
<dbReference type="SMART" id="SM00382">
    <property type="entry name" value="AAA"/>
    <property type="match status" value="1"/>
</dbReference>
<evidence type="ECO:0000256" key="1">
    <source>
        <dbReference type="ARBA" id="ARBA00022448"/>
    </source>
</evidence>
<proteinExistence type="predicted"/>
<dbReference type="InterPro" id="IPR003439">
    <property type="entry name" value="ABC_transporter-like_ATP-bd"/>
</dbReference>
<dbReference type="SUPFAM" id="SSF52540">
    <property type="entry name" value="P-loop containing nucleoside triphosphate hydrolases"/>
    <property type="match status" value="1"/>
</dbReference>
<dbReference type="PANTHER" id="PTHR42939:SF3">
    <property type="entry name" value="ABC TRANSPORTER ATP-BINDING COMPONENT"/>
    <property type="match status" value="1"/>
</dbReference>